<protein>
    <recommendedName>
        <fullName evidence="4">PepSY-associated TM region</fullName>
    </recommendedName>
</protein>
<comment type="caution">
    <text evidence="2">The sequence shown here is derived from an EMBL/GenBank/DDBJ whole genome shotgun (WGS) entry which is preliminary data.</text>
</comment>
<keyword evidence="1" id="KW-0472">Membrane</keyword>
<feature type="transmembrane region" description="Helical" evidence="1">
    <location>
        <begin position="443"/>
        <end position="464"/>
    </location>
</feature>
<organism evidence="2 3">
    <name type="scientific">Wenyingzhuangia heitensis</name>
    <dbReference type="NCBI Taxonomy" id="1487859"/>
    <lineage>
        <taxon>Bacteria</taxon>
        <taxon>Pseudomonadati</taxon>
        <taxon>Bacteroidota</taxon>
        <taxon>Flavobacteriia</taxon>
        <taxon>Flavobacteriales</taxon>
        <taxon>Flavobacteriaceae</taxon>
        <taxon>Wenyingzhuangia</taxon>
    </lineage>
</organism>
<evidence type="ECO:0008006" key="4">
    <source>
        <dbReference type="Google" id="ProtNLM"/>
    </source>
</evidence>
<accession>A0ABX0UC28</accession>
<dbReference type="Pfam" id="PF03929">
    <property type="entry name" value="PepSY_TM"/>
    <property type="match status" value="1"/>
</dbReference>
<gene>
    <name evidence="2" type="ORF">FHR24_002767</name>
</gene>
<evidence type="ECO:0000313" key="2">
    <source>
        <dbReference type="EMBL" id="NIJ46283.1"/>
    </source>
</evidence>
<keyword evidence="1" id="KW-1133">Transmembrane helix</keyword>
<evidence type="ECO:0000313" key="3">
    <source>
        <dbReference type="Proteomes" id="UP000745859"/>
    </source>
</evidence>
<proteinExistence type="predicted"/>
<feature type="transmembrane region" description="Helical" evidence="1">
    <location>
        <begin position="206"/>
        <end position="227"/>
    </location>
</feature>
<feature type="transmembrane region" description="Helical" evidence="1">
    <location>
        <begin position="248"/>
        <end position="272"/>
    </location>
</feature>
<keyword evidence="1" id="KW-0812">Transmembrane</keyword>
<dbReference type="RefSeq" id="WP_167190083.1">
    <property type="nucleotide sequence ID" value="NZ_JAASQL010000005.1"/>
</dbReference>
<evidence type="ECO:0000256" key="1">
    <source>
        <dbReference type="SAM" id="Phobius"/>
    </source>
</evidence>
<keyword evidence="3" id="KW-1185">Reference proteome</keyword>
<dbReference type="EMBL" id="JAASQL010000005">
    <property type="protein sequence ID" value="NIJ46283.1"/>
    <property type="molecule type" value="Genomic_DNA"/>
</dbReference>
<name>A0ABX0UC28_9FLAO</name>
<dbReference type="Proteomes" id="UP000745859">
    <property type="component" value="Unassembled WGS sequence"/>
</dbReference>
<reference evidence="2 3" key="1">
    <citation type="submission" date="2020-03" db="EMBL/GenBank/DDBJ databases">
        <title>Genomic Encyclopedia of Type Strains, Phase IV (KMG-IV): sequencing the most valuable type-strain genomes for metagenomic binning, comparative biology and taxonomic classification.</title>
        <authorList>
            <person name="Goeker M."/>
        </authorList>
    </citation>
    <scope>NUCLEOTIDE SEQUENCE [LARGE SCALE GENOMIC DNA]</scope>
    <source>
        <strain evidence="2 3">DSM 101599</strain>
    </source>
</reference>
<dbReference type="InterPro" id="IPR005625">
    <property type="entry name" value="PepSY-ass_TM"/>
</dbReference>
<sequence>MKKSTIFKIHRYLSIVCLLPVVLWCVSGLTHPIMANWFRITPAHRSAPALKIDTTKIQLSLKQVASLNNIKEFSNVGVKTIDTKVCYVFLKENKQVFYSASTGDFIKDGAEKYATYLAKYYLGNTEANAVSVKVVSSFTDEYKVINRHLPVYKVRFNDAEKSDVFVHIASGGLGTINNRLKRSYLWIFSNFHNWSFLGDNNTIKPFFIFTISLSTFVVGVLGLYIYFGNRKKYKKRTKKADKLKRRNVHRYISIPVSIFFLMFSFSGAYHAFQKFEKYDLNQYEPKEQFGLKDIETSIFKIQNSSKIQRLSLVKIKEQTYYRVQFLKQKTATYFNSNSLEILKKGDEIYAKERALAITGEKEVDIKETNFITFFENKYGFINKRLPVYEIAFNDSENTSCFVQTSSGIPGSIVDKYKKREALSFIMLHKFHFLDFLGKGTRDIIIAFAILSVLLILFSGLRVFIQIIKK</sequence>